<dbReference type="EMBL" id="BPLR01004084">
    <property type="protein sequence ID" value="GIX91994.1"/>
    <property type="molecule type" value="Genomic_DNA"/>
</dbReference>
<gene>
    <name evidence="1" type="ORF">CEXT_241581</name>
</gene>
<dbReference type="Proteomes" id="UP001054945">
    <property type="component" value="Unassembled WGS sequence"/>
</dbReference>
<evidence type="ECO:0000313" key="2">
    <source>
        <dbReference type="Proteomes" id="UP001054945"/>
    </source>
</evidence>
<dbReference type="AlphaFoldDB" id="A0AAV4P7U9"/>
<protein>
    <submittedName>
        <fullName evidence="1">Uncharacterized protein</fullName>
    </submittedName>
</protein>
<organism evidence="1 2">
    <name type="scientific">Caerostris extrusa</name>
    <name type="common">Bark spider</name>
    <name type="synonym">Caerostris bankana</name>
    <dbReference type="NCBI Taxonomy" id="172846"/>
    <lineage>
        <taxon>Eukaryota</taxon>
        <taxon>Metazoa</taxon>
        <taxon>Ecdysozoa</taxon>
        <taxon>Arthropoda</taxon>
        <taxon>Chelicerata</taxon>
        <taxon>Arachnida</taxon>
        <taxon>Araneae</taxon>
        <taxon>Araneomorphae</taxon>
        <taxon>Entelegynae</taxon>
        <taxon>Araneoidea</taxon>
        <taxon>Araneidae</taxon>
        <taxon>Caerostris</taxon>
    </lineage>
</organism>
<proteinExistence type="predicted"/>
<accession>A0AAV4P7U9</accession>
<sequence>MFGQTLPSQVSNELKPLHPSFKFFRKAINRSICRECFPITRQPFTSAPNYTTFTPCNDQQNKLTVAHLSLQLFPPAFYSLNRRIALPSIWLMN</sequence>
<comment type="caution">
    <text evidence="1">The sequence shown here is derived from an EMBL/GenBank/DDBJ whole genome shotgun (WGS) entry which is preliminary data.</text>
</comment>
<name>A0AAV4P7U9_CAEEX</name>
<reference evidence="1 2" key="1">
    <citation type="submission" date="2021-06" db="EMBL/GenBank/DDBJ databases">
        <title>Caerostris extrusa draft genome.</title>
        <authorList>
            <person name="Kono N."/>
            <person name="Arakawa K."/>
        </authorList>
    </citation>
    <scope>NUCLEOTIDE SEQUENCE [LARGE SCALE GENOMIC DNA]</scope>
</reference>
<keyword evidence="2" id="KW-1185">Reference proteome</keyword>
<evidence type="ECO:0000313" key="1">
    <source>
        <dbReference type="EMBL" id="GIX91994.1"/>
    </source>
</evidence>